<dbReference type="RefSeq" id="WP_083732050.1">
    <property type="nucleotide sequence ID" value="NZ_CP017641.1"/>
</dbReference>
<dbReference type="Proteomes" id="UP000187735">
    <property type="component" value="Chromosome"/>
</dbReference>
<evidence type="ECO:0000256" key="1">
    <source>
        <dbReference type="ARBA" id="ARBA00023172"/>
    </source>
</evidence>
<dbReference type="GO" id="GO:0006310">
    <property type="term" value="P:DNA recombination"/>
    <property type="evidence" value="ECO:0007669"/>
    <property type="project" value="UniProtKB-KW"/>
</dbReference>
<dbReference type="STRING" id="1891926.Fuma_02841"/>
<keyword evidence="4" id="KW-1185">Reference proteome</keyword>
<evidence type="ECO:0000259" key="2">
    <source>
        <dbReference type="PROSITE" id="PS51898"/>
    </source>
</evidence>
<dbReference type="InterPro" id="IPR013762">
    <property type="entry name" value="Integrase-like_cat_sf"/>
</dbReference>
<dbReference type="EMBL" id="CP017641">
    <property type="protein sequence ID" value="APZ93224.1"/>
    <property type="molecule type" value="Genomic_DNA"/>
</dbReference>
<proteinExistence type="predicted"/>
<dbReference type="Gene3D" id="1.10.443.10">
    <property type="entry name" value="Intergrase catalytic core"/>
    <property type="match status" value="1"/>
</dbReference>
<dbReference type="SUPFAM" id="SSF56349">
    <property type="entry name" value="DNA breaking-rejoining enzymes"/>
    <property type="match status" value="1"/>
</dbReference>
<evidence type="ECO:0000313" key="4">
    <source>
        <dbReference type="Proteomes" id="UP000187735"/>
    </source>
</evidence>
<sequence>MNSMNLAALIERYIRYRRTLGERFVNNAFILRAFARSVGADATVDEVRTEQIAAFIAGTDALTTTWRTKYTTINGFFHFAKSRDHITHSPMPDQIAKRVPSFVPYIYSHEELHRLLETARCYQRGVSSFDALTFRTILLLLYGTGLRAGEIVRLNSEDVDFNESLLVIRLTKFHKSRLVPFGPQLHQALTDYVSNRIPPISVSGEVPPFFTTREGTRVVLNTLQAHFRRLREQAGIRRSDGASYQPRLHDLRHTFAVHRLTSWYQQGMDVQKLVYQLSVYLGHAHLEDTQIYLSMTPDLLQEANARFECYSKTDHTGGQP</sequence>
<dbReference type="GO" id="GO:0015074">
    <property type="term" value="P:DNA integration"/>
    <property type="evidence" value="ECO:0007669"/>
    <property type="project" value="InterPro"/>
</dbReference>
<reference evidence="3 4" key="1">
    <citation type="journal article" date="2016" name="Front. Microbiol.">
        <title>Fuerstia marisgermanicae gen. nov., sp. nov., an Unusual Member of the Phylum Planctomycetes from the German Wadden Sea.</title>
        <authorList>
            <person name="Kohn T."/>
            <person name="Heuer A."/>
            <person name="Jogler M."/>
            <person name="Vollmers J."/>
            <person name="Boedeker C."/>
            <person name="Bunk B."/>
            <person name="Rast P."/>
            <person name="Borchert D."/>
            <person name="Glockner I."/>
            <person name="Freese H.M."/>
            <person name="Klenk H.P."/>
            <person name="Overmann J."/>
            <person name="Kaster A.K."/>
            <person name="Rohde M."/>
            <person name="Wiegand S."/>
            <person name="Jogler C."/>
        </authorList>
    </citation>
    <scope>NUCLEOTIDE SEQUENCE [LARGE SCALE GENOMIC DNA]</scope>
    <source>
        <strain evidence="3 4">NH11</strain>
    </source>
</reference>
<feature type="domain" description="Tyr recombinase" evidence="2">
    <location>
        <begin position="102"/>
        <end position="305"/>
    </location>
</feature>
<accession>A0A1P8WGP7</accession>
<dbReference type="InterPro" id="IPR002104">
    <property type="entry name" value="Integrase_catalytic"/>
</dbReference>
<dbReference type="OrthoDB" id="9766545at2"/>
<evidence type="ECO:0000313" key="3">
    <source>
        <dbReference type="EMBL" id="APZ93224.1"/>
    </source>
</evidence>
<organism evidence="3 4">
    <name type="scientific">Fuerstiella marisgermanici</name>
    <dbReference type="NCBI Taxonomy" id="1891926"/>
    <lineage>
        <taxon>Bacteria</taxon>
        <taxon>Pseudomonadati</taxon>
        <taxon>Planctomycetota</taxon>
        <taxon>Planctomycetia</taxon>
        <taxon>Planctomycetales</taxon>
        <taxon>Planctomycetaceae</taxon>
        <taxon>Fuerstiella</taxon>
    </lineage>
</organism>
<dbReference type="GO" id="GO:0003677">
    <property type="term" value="F:DNA binding"/>
    <property type="evidence" value="ECO:0007669"/>
    <property type="project" value="InterPro"/>
</dbReference>
<dbReference type="InterPro" id="IPR011010">
    <property type="entry name" value="DNA_brk_join_enz"/>
</dbReference>
<dbReference type="PROSITE" id="PS51898">
    <property type="entry name" value="TYR_RECOMBINASE"/>
    <property type="match status" value="1"/>
</dbReference>
<dbReference type="KEGG" id="fmr:Fuma_02841"/>
<name>A0A1P8WGP7_9PLAN</name>
<gene>
    <name evidence="3" type="primary">xerC_4</name>
    <name evidence="3" type="ORF">Fuma_02841</name>
</gene>
<keyword evidence="1" id="KW-0233">DNA recombination</keyword>
<dbReference type="PANTHER" id="PTHR30349:SF64">
    <property type="entry name" value="PROPHAGE INTEGRASE INTD-RELATED"/>
    <property type="match status" value="1"/>
</dbReference>
<dbReference type="AlphaFoldDB" id="A0A1P8WGP7"/>
<dbReference type="PANTHER" id="PTHR30349">
    <property type="entry name" value="PHAGE INTEGRASE-RELATED"/>
    <property type="match status" value="1"/>
</dbReference>
<dbReference type="Pfam" id="PF00589">
    <property type="entry name" value="Phage_integrase"/>
    <property type="match status" value="1"/>
</dbReference>
<dbReference type="InterPro" id="IPR050090">
    <property type="entry name" value="Tyrosine_recombinase_XerCD"/>
</dbReference>
<protein>
    <submittedName>
        <fullName evidence="3">Tyrosine recombinase XerC</fullName>
    </submittedName>
</protein>